<feature type="transmembrane region" description="Helical" evidence="1">
    <location>
        <begin position="184"/>
        <end position="203"/>
    </location>
</feature>
<reference evidence="2 3" key="1">
    <citation type="journal article" date="2016" name="Nat. Commun.">
        <title>Thousands of microbial genomes shed light on interconnected biogeochemical processes in an aquifer system.</title>
        <authorList>
            <person name="Anantharaman K."/>
            <person name="Brown C.T."/>
            <person name="Hug L.A."/>
            <person name="Sharon I."/>
            <person name="Castelle C.J."/>
            <person name="Probst A.J."/>
            <person name="Thomas B.C."/>
            <person name="Singh A."/>
            <person name="Wilkins M.J."/>
            <person name="Karaoz U."/>
            <person name="Brodie E.L."/>
            <person name="Williams K.H."/>
            <person name="Hubbard S.S."/>
            <person name="Banfield J.F."/>
        </authorList>
    </citation>
    <scope>NUCLEOTIDE SEQUENCE [LARGE SCALE GENOMIC DNA]</scope>
</reference>
<dbReference type="InterPro" id="IPR010178">
    <property type="entry name" value="Lit"/>
</dbReference>
<keyword evidence="1" id="KW-1133">Transmembrane helix</keyword>
<dbReference type="Proteomes" id="UP000177124">
    <property type="component" value="Unassembled WGS sequence"/>
</dbReference>
<accession>A0A1F5GHW4</accession>
<dbReference type="EMBL" id="MFBF01000016">
    <property type="protein sequence ID" value="OGD91448.1"/>
    <property type="molecule type" value="Genomic_DNA"/>
</dbReference>
<feature type="transmembrane region" description="Helical" evidence="1">
    <location>
        <begin position="86"/>
        <end position="109"/>
    </location>
</feature>
<dbReference type="AlphaFoldDB" id="A0A1F5GHW4"/>
<protein>
    <recommendedName>
        <fullName evidence="4">TIGR01906 family membrane protein</fullName>
    </recommendedName>
</protein>
<keyword evidence="1" id="KW-0812">Transmembrane</keyword>
<keyword evidence="1" id="KW-0472">Membrane</keyword>
<evidence type="ECO:0008006" key="4">
    <source>
        <dbReference type="Google" id="ProtNLM"/>
    </source>
</evidence>
<dbReference type="Pfam" id="PF07314">
    <property type="entry name" value="Lit"/>
    <property type="match status" value="1"/>
</dbReference>
<feature type="transmembrane region" description="Helical" evidence="1">
    <location>
        <begin position="7"/>
        <end position="26"/>
    </location>
</feature>
<evidence type="ECO:0000313" key="3">
    <source>
        <dbReference type="Proteomes" id="UP000177124"/>
    </source>
</evidence>
<sequence>MKAISYLFFIFFAPALILINFNFLIFNHGFYKSQFEKLNVYETFGSKGNVDDQSEKLIGYLCCGKELDSDFFGERERLHLADVKKIITFNQAASILFVGLVLVGLLILILKKDEKEFAKTVLGASAITVCAIIFLWLSALFNFDWIFLKFHYLTFDNDLWQLPESANLIKLFPQQFFVNFANRVAIQTLVISAGLFLVSFYFLKRHDSKKH</sequence>
<name>A0A1F5GHW4_9BACT</name>
<comment type="caution">
    <text evidence="2">The sequence shown here is derived from an EMBL/GenBank/DDBJ whole genome shotgun (WGS) entry which is preliminary data.</text>
</comment>
<dbReference type="STRING" id="1797716.A3D07_01965"/>
<feature type="transmembrane region" description="Helical" evidence="1">
    <location>
        <begin position="121"/>
        <end position="143"/>
    </location>
</feature>
<gene>
    <name evidence="2" type="ORF">A3D07_01965</name>
</gene>
<proteinExistence type="predicted"/>
<organism evidence="2 3">
    <name type="scientific">Candidatus Curtissbacteria bacterium RIFCSPHIGHO2_02_FULL_42_15</name>
    <dbReference type="NCBI Taxonomy" id="1797716"/>
    <lineage>
        <taxon>Bacteria</taxon>
        <taxon>Candidatus Curtissiibacteriota</taxon>
    </lineage>
</organism>
<evidence type="ECO:0000256" key="1">
    <source>
        <dbReference type="SAM" id="Phobius"/>
    </source>
</evidence>
<evidence type="ECO:0000313" key="2">
    <source>
        <dbReference type="EMBL" id="OGD91448.1"/>
    </source>
</evidence>